<proteinExistence type="predicted"/>
<dbReference type="Gene3D" id="1.10.357.10">
    <property type="entry name" value="Tetracycline Repressor, domain 2"/>
    <property type="match status" value="1"/>
</dbReference>
<sequence>MTLCSGRYKVVSRSRLDRDAIVARLAAHVLDTGLGQASLRPLARAIGTSDRMLLYYFPDKSALLRAVLGRVAGALTAVLDARIPATPARAPAALLTELDALLDDGLLRPYLKLWAEIMVAAERGEEPFASLADEIGAGFHHWVADRLDVEDEAARGALASLLLVAIDGAVLLGPVAQGRHGRDAMAALRGLLRSADGT</sequence>
<name>A0A7X1FZG4_9SPHN</name>
<evidence type="ECO:0000259" key="3">
    <source>
        <dbReference type="PROSITE" id="PS50977"/>
    </source>
</evidence>
<dbReference type="AlphaFoldDB" id="A0A7X1FZG4"/>
<evidence type="ECO:0000313" key="4">
    <source>
        <dbReference type="EMBL" id="MBC2669781.1"/>
    </source>
</evidence>
<evidence type="ECO:0000313" key="5">
    <source>
        <dbReference type="Proteomes" id="UP000551327"/>
    </source>
</evidence>
<keyword evidence="1 2" id="KW-0238">DNA-binding</keyword>
<dbReference type="InterPro" id="IPR001647">
    <property type="entry name" value="HTH_TetR"/>
</dbReference>
<evidence type="ECO:0000256" key="2">
    <source>
        <dbReference type="PROSITE-ProRule" id="PRU00335"/>
    </source>
</evidence>
<feature type="domain" description="HTH tetR-type" evidence="3">
    <location>
        <begin position="15"/>
        <end position="75"/>
    </location>
</feature>
<evidence type="ECO:0000256" key="1">
    <source>
        <dbReference type="ARBA" id="ARBA00023125"/>
    </source>
</evidence>
<gene>
    <name evidence="4" type="ORF">H7F53_11560</name>
</gene>
<keyword evidence="5" id="KW-1185">Reference proteome</keyword>
<dbReference type="Pfam" id="PF00440">
    <property type="entry name" value="TetR_N"/>
    <property type="match status" value="1"/>
</dbReference>
<reference evidence="4 5" key="1">
    <citation type="submission" date="2020-08" db="EMBL/GenBank/DDBJ databases">
        <title>The genome sequence of type strain Novosphingobium piscinae KCTC 42194.</title>
        <authorList>
            <person name="Liu Y."/>
        </authorList>
    </citation>
    <scope>NUCLEOTIDE SEQUENCE [LARGE SCALE GENOMIC DNA]</scope>
    <source>
        <strain evidence="4 5">KCTC 42194</strain>
    </source>
</reference>
<accession>A0A7X1FZG4</accession>
<comment type="caution">
    <text evidence="4">The sequence shown here is derived from an EMBL/GenBank/DDBJ whole genome shotgun (WGS) entry which is preliminary data.</text>
</comment>
<dbReference type="EMBL" id="JACLAX010000010">
    <property type="protein sequence ID" value="MBC2669781.1"/>
    <property type="molecule type" value="Genomic_DNA"/>
</dbReference>
<protein>
    <submittedName>
        <fullName evidence="4">TetR/AcrR family transcriptional regulator</fullName>
    </submittedName>
</protein>
<dbReference type="SUPFAM" id="SSF46689">
    <property type="entry name" value="Homeodomain-like"/>
    <property type="match status" value="1"/>
</dbReference>
<organism evidence="4 5">
    <name type="scientific">Novosphingobium piscinae</name>
    <dbReference type="NCBI Taxonomy" id="1507448"/>
    <lineage>
        <taxon>Bacteria</taxon>
        <taxon>Pseudomonadati</taxon>
        <taxon>Pseudomonadota</taxon>
        <taxon>Alphaproteobacteria</taxon>
        <taxon>Sphingomonadales</taxon>
        <taxon>Sphingomonadaceae</taxon>
        <taxon>Novosphingobium</taxon>
    </lineage>
</organism>
<dbReference type="GO" id="GO:0003677">
    <property type="term" value="F:DNA binding"/>
    <property type="evidence" value="ECO:0007669"/>
    <property type="project" value="UniProtKB-UniRule"/>
</dbReference>
<feature type="DNA-binding region" description="H-T-H motif" evidence="2">
    <location>
        <begin position="38"/>
        <end position="57"/>
    </location>
</feature>
<dbReference type="InterPro" id="IPR009057">
    <property type="entry name" value="Homeodomain-like_sf"/>
</dbReference>
<dbReference type="PROSITE" id="PS50977">
    <property type="entry name" value="HTH_TETR_2"/>
    <property type="match status" value="1"/>
</dbReference>
<dbReference type="Proteomes" id="UP000551327">
    <property type="component" value="Unassembled WGS sequence"/>
</dbReference>